<evidence type="ECO:0000313" key="11">
    <source>
        <dbReference type="Proteomes" id="UP000886523"/>
    </source>
</evidence>
<dbReference type="GO" id="GO:0005634">
    <property type="term" value="C:nucleus"/>
    <property type="evidence" value="ECO:0007669"/>
    <property type="project" value="UniProtKB-SubCell"/>
</dbReference>
<evidence type="ECO:0000256" key="5">
    <source>
        <dbReference type="ARBA" id="ARBA00022491"/>
    </source>
</evidence>
<feature type="compositionally biased region" description="Polar residues" evidence="9">
    <location>
        <begin position="501"/>
        <end position="521"/>
    </location>
</feature>
<keyword evidence="4" id="KW-0963">Cytoplasm</keyword>
<evidence type="ECO:0000256" key="4">
    <source>
        <dbReference type="ARBA" id="ARBA00022490"/>
    </source>
</evidence>
<sequence>MDTSSSSPSPSSAPSHILQAQVSEHIPHSMPNANGIEAFLARAELAKLTRALRARLSYASYKAAHNLSHVPLHTLEHRQPPSPMPNRTIYQEHRPNHPPTGRDPVPLSQGFKRRQNQNQMMPPPAAPSLYSALLGNTPAPGDGSITPSNKRVRHALSADASPKASTSTTPRVSSPTPRSGTRRKKPRTASPSSRSITSTLSARTTDVEMRDGTTELEDMTAAAALTSLLHNTTNSSGSGASGPHSPTLSHTSSFESESFSRAPVSSSRGSMGNGVLSPSPQISGRGTTPKPAVDADAAELMLFLATSPSPARANIRRPERTASGKNAGRVLFPASSQGSASSAEESEHVGGGNTRGKYAPGDSRITRSSSQRSDTVLYRGASAGKLKSSTGDPIIPGELLPPPPSPTLTATVYSQSQNSEELREAMDSETTLLEQAFVPSKIERPASQPSPPPSPLNLAAAPCRAKDLPSGSTSPNPSFCDSQGSSGACGGRRQPPFSFTEYLNVSPSSPLRASTIPTNMGGSPYSHPHGGAGLSEGTVSATTVGRRLFEDDPPSPPRLNGSGVGTSARLMRSGGRSSGSVHDSAGGDLVGASA</sequence>
<evidence type="ECO:0000256" key="9">
    <source>
        <dbReference type="SAM" id="MobiDB-lite"/>
    </source>
</evidence>
<organism evidence="10 11">
    <name type="scientific">Hydnum rufescens UP504</name>
    <dbReference type="NCBI Taxonomy" id="1448309"/>
    <lineage>
        <taxon>Eukaryota</taxon>
        <taxon>Fungi</taxon>
        <taxon>Dikarya</taxon>
        <taxon>Basidiomycota</taxon>
        <taxon>Agaricomycotina</taxon>
        <taxon>Agaricomycetes</taxon>
        <taxon>Cantharellales</taxon>
        <taxon>Hydnaceae</taxon>
        <taxon>Hydnum</taxon>
    </lineage>
</organism>
<evidence type="ECO:0000256" key="8">
    <source>
        <dbReference type="ARBA" id="ARBA00023242"/>
    </source>
</evidence>
<feature type="compositionally biased region" description="Polar residues" evidence="9">
    <location>
        <begin position="470"/>
        <end position="486"/>
    </location>
</feature>
<evidence type="ECO:0000256" key="6">
    <source>
        <dbReference type="ARBA" id="ARBA00023015"/>
    </source>
</evidence>
<feature type="compositionally biased region" description="Polar residues" evidence="9">
    <location>
        <begin position="407"/>
        <end position="419"/>
    </location>
</feature>
<comment type="caution">
    <text evidence="10">The sequence shown here is derived from an EMBL/GenBank/DDBJ whole genome shotgun (WGS) entry which is preliminary data.</text>
</comment>
<evidence type="ECO:0000256" key="3">
    <source>
        <dbReference type="ARBA" id="ARBA00006922"/>
    </source>
</evidence>
<gene>
    <name evidence="10" type="ORF">BS47DRAFT_863735</name>
</gene>
<feature type="compositionally biased region" description="Polar residues" evidence="9">
    <location>
        <begin position="263"/>
        <end position="286"/>
    </location>
</feature>
<dbReference type="InterPro" id="IPR013734">
    <property type="entry name" value="TF_Nrm1/Whi5"/>
</dbReference>
<feature type="region of interest" description="Disordered" evidence="9">
    <location>
        <begin position="231"/>
        <end position="293"/>
    </location>
</feature>
<dbReference type="GO" id="GO:0005737">
    <property type="term" value="C:cytoplasm"/>
    <property type="evidence" value="ECO:0007669"/>
    <property type="project" value="UniProtKB-SubCell"/>
</dbReference>
<keyword evidence="11" id="KW-1185">Reference proteome</keyword>
<protein>
    <submittedName>
        <fullName evidence="10">Uncharacterized protein</fullName>
    </submittedName>
</protein>
<feature type="compositionally biased region" description="Low complexity" evidence="9">
    <location>
        <begin position="165"/>
        <end position="179"/>
    </location>
</feature>
<evidence type="ECO:0000256" key="7">
    <source>
        <dbReference type="ARBA" id="ARBA00023163"/>
    </source>
</evidence>
<reference evidence="10" key="1">
    <citation type="journal article" date="2020" name="Nat. Commun.">
        <title>Large-scale genome sequencing of mycorrhizal fungi provides insights into the early evolution of symbiotic traits.</title>
        <authorList>
            <person name="Miyauchi S."/>
            <person name="Kiss E."/>
            <person name="Kuo A."/>
            <person name="Drula E."/>
            <person name="Kohler A."/>
            <person name="Sanchez-Garcia M."/>
            <person name="Morin E."/>
            <person name="Andreopoulos B."/>
            <person name="Barry K.W."/>
            <person name="Bonito G."/>
            <person name="Buee M."/>
            <person name="Carver A."/>
            <person name="Chen C."/>
            <person name="Cichocki N."/>
            <person name="Clum A."/>
            <person name="Culley D."/>
            <person name="Crous P.W."/>
            <person name="Fauchery L."/>
            <person name="Girlanda M."/>
            <person name="Hayes R.D."/>
            <person name="Keri Z."/>
            <person name="LaButti K."/>
            <person name="Lipzen A."/>
            <person name="Lombard V."/>
            <person name="Magnuson J."/>
            <person name="Maillard F."/>
            <person name="Murat C."/>
            <person name="Nolan M."/>
            <person name="Ohm R.A."/>
            <person name="Pangilinan J."/>
            <person name="Pereira M.F."/>
            <person name="Perotto S."/>
            <person name="Peter M."/>
            <person name="Pfister S."/>
            <person name="Riley R."/>
            <person name="Sitrit Y."/>
            <person name="Stielow J.B."/>
            <person name="Szollosi G."/>
            <person name="Zifcakova L."/>
            <person name="Stursova M."/>
            <person name="Spatafora J.W."/>
            <person name="Tedersoo L."/>
            <person name="Vaario L.M."/>
            <person name="Yamada A."/>
            <person name="Yan M."/>
            <person name="Wang P."/>
            <person name="Xu J."/>
            <person name="Bruns T."/>
            <person name="Baldrian P."/>
            <person name="Vilgalys R."/>
            <person name="Dunand C."/>
            <person name="Henrissat B."/>
            <person name="Grigoriev I.V."/>
            <person name="Hibbett D."/>
            <person name="Nagy L.G."/>
            <person name="Martin F.M."/>
        </authorList>
    </citation>
    <scope>NUCLEOTIDE SEQUENCE</scope>
    <source>
        <strain evidence="10">UP504</strain>
    </source>
</reference>
<dbReference type="EMBL" id="MU128959">
    <property type="protein sequence ID" value="KAF9514592.1"/>
    <property type="molecule type" value="Genomic_DNA"/>
</dbReference>
<keyword evidence="6" id="KW-0805">Transcription regulation</keyword>
<dbReference type="Proteomes" id="UP000886523">
    <property type="component" value="Unassembled WGS sequence"/>
</dbReference>
<keyword evidence="7" id="KW-0804">Transcription</keyword>
<feature type="region of interest" description="Disordered" evidence="9">
    <location>
        <begin position="1"/>
        <end position="20"/>
    </location>
</feature>
<comment type="similarity">
    <text evidence="3">Belongs to the WHI5/NRM1 family.</text>
</comment>
<feature type="compositionally biased region" description="Low complexity" evidence="9">
    <location>
        <begin position="1"/>
        <end position="15"/>
    </location>
</feature>
<dbReference type="Pfam" id="PF08528">
    <property type="entry name" value="Whi5"/>
    <property type="match status" value="1"/>
</dbReference>
<evidence type="ECO:0000256" key="2">
    <source>
        <dbReference type="ARBA" id="ARBA00004496"/>
    </source>
</evidence>
<feature type="compositionally biased region" description="Low complexity" evidence="9">
    <location>
        <begin position="188"/>
        <end position="204"/>
    </location>
</feature>
<feature type="region of interest" description="Disordered" evidence="9">
    <location>
        <begin position="309"/>
        <end position="594"/>
    </location>
</feature>
<dbReference type="AlphaFoldDB" id="A0A9P6AZJ2"/>
<keyword evidence="8" id="KW-0539">Nucleus</keyword>
<feature type="region of interest" description="Disordered" evidence="9">
    <location>
        <begin position="72"/>
        <end position="210"/>
    </location>
</feature>
<evidence type="ECO:0000256" key="1">
    <source>
        <dbReference type="ARBA" id="ARBA00004123"/>
    </source>
</evidence>
<keyword evidence="5" id="KW-0678">Repressor</keyword>
<dbReference type="OrthoDB" id="2163387at2759"/>
<comment type="subcellular location">
    <subcellularLocation>
        <location evidence="2">Cytoplasm</location>
    </subcellularLocation>
    <subcellularLocation>
        <location evidence="1">Nucleus</location>
    </subcellularLocation>
</comment>
<proteinExistence type="inferred from homology"/>
<name>A0A9P6AZJ2_9AGAM</name>
<evidence type="ECO:0000313" key="10">
    <source>
        <dbReference type="EMBL" id="KAF9514592.1"/>
    </source>
</evidence>
<accession>A0A9P6AZJ2</accession>
<feature type="compositionally biased region" description="Low complexity" evidence="9">
    <location>
        <begin position="334"/>
        <end position="343"/>
    </location>
</feature>